<reference evidence="7 8" key="1">
    <citation type="submission" date="2016-06" db="EMBL/GenBank/DDBJ databases">
        <authorList>
            <person name="Kjaerup R.B."/>
            <person name="Dalgaard T.S."/>
            <person name="Juul-Madsen H.R."/>
        </authorList>
    </citation>
    <scope>NUCLEOTIDE SEQUENCE [LARGE SCALE GENOMIC DNA]</scope>
    <source>
        <strain evidence="7 8">DSM 43821</strain>
    </source>
</reference>
<keyword evidence="3" id="KW-0378">Hydrolase</keyword>
<dbReference type="Pfam" id="PF00877">
    <property type="entry name" value="NLPC_P60"/>
    <property type="match status" value="1"/>
</dbReference>
<comment type="similarity">
    <text evidence="1">Belongs to the peptidase C40 family.</text>
</comment>
<organism evidence="7 8">
    <name type="scientific">Micromonospora purpureochromogenes</name>
    <dbReference type="NCBI Taxonomy" id="47872"/>
    <lineage>
        <taxon>Bacteria</taxon>
        <taxon>Bacillati</taxon>
        <taxon>Actinomycetota</taxon>
        <taxon>Actinomycetes</taxon>
        <taxon>Micromonosporales</taxon>
        <taxon>Micromonosporaceae</taxon>
        <taxon>Micromonospora</taxon>
    </lineage>
</organism>
<keyword evidence="2" id="KW-0645">Protease</keyword>
<feature type="domain" description="NlpC/P60" evidence="6">
    <location>
        <begin position="221"/>
        <end position="350"/>
    </location>
</feature>
<dbReference type="InterPro" id="IPR051794">
    <property type="entry name" value="PG_Endopeptidase_C40"/>
</dbReference>
<keyword evidence="4" id="KW-0788">Thiol protease</keyword>
<evidence type="ECO:0000256" key="2">
    <source>
        <dbReference type="ARBA" id="ARBA00022670"/>
    </source>
</evidence>
<evidence type="ECO:0000313" key="7">
    <source>
        <dbReference type="EMBL" id="SCF29404.1"/>
    </source>
</evidence>
<dbReference type="EMBL" id="LT607410">
    <property type="protein sequence ID" value="SCF29404.1"/>
    <property type="molecule type" value="Genomic_DNA"/>
</dbReference>
<sequence length="352" mass="37446">MSRRSLILAGGLATVLLAPLTLVVFVTLSVLGASPATACTISPPSASPGATASPRDWPTQGSWTSEQVGNAATIVAVGAEMHVPRYGWEFAVATAMQESTLRNLGHLGADNDHDSLGLFQQRPSQGWGTPEQILDPRYAARKFYEHLVEVDGWQTMPLTQAAQAVQRSAFPDAYAKWQPEAEQLVAVISDGLDIVCTSDGGDGLPPLDDEGLPEGFVLPTDPQLRAVLSFALAQRGKPYVWGAEGPDSYDCSGLMMAAWAEGGVQIPRVTADQVHTGVAVPSLAAMRPGDLIFIPGSDGTMSRPRHVGMYIGTDRSGRQYLVQAPKTGDIVKVVAVSNWSRQVAAIRRPLPP</sequence>
<name>A0A1C4Z907_9ACTN</name>
<dbReference type="PROSITE" id="PS51935">
    <property type="entry name" value="NLPC_P60"/>
    <property type="match status" value="1"/>
</dbReference>
<dbReference type="InterPro" id="IPR038765">
    <property type="entry name" value="Papain-like_cys_pep_sf"/>
</dbReference>
<dbReference type="InterPro" id="IPR000064">
    <property type="entry name" value="NLP_P60_dom"/>
</dbReference>
<evidence type="ECO:0000313" key="8">
    <source>
        <dbReference type="Proteomes" id="UP000198228"/>
    </source>
</evidence>
<evidence type="ECO:0000256" key="4">
    <source>
        <dbReference type="ARBA" id="ARBA00022807"/>
    </source>
</evidence>
<accession>A0A1C4Z907</accession>
<gene>
    <name evidence="7" type="ORF">GA0074696_4161</name>
</gene>
<dbReference type="Proteomes" id="UP000198228">
    <property type="component" value="Chromosome I"/>
</dbReference>
<dbReference type="SUPFAM" id="SSF54001">
    <property type="entry name" value="Cysteine proteinases"/>
    <property type="match status" value="1"/>
</dbReference>
<evidence type="ECO:0000256" key="1">
    <source>
        <dbReference type="ARBA" id="ARBA00007074"/>
    </source>
</evidence>
<dbReference type="GO" id="GO:0006508">
    <property type="term" value="P:proteolysis"/>
    <property type="evidence" value="ECO:0007669"/>
    <property type="project" value="UniProtKB-KW"/>
</dbReference>
<dbReference type="AlphaFoldDB" id="A0A1C4Z907"/>
<dbReference type="RefSeq" id="WP_088962622.1">
    <property type="nucleotide sequence ID" value="NZ_LT607410.1"/>
</dbReference>
<evidence type="ECO:0000259" key="6">
    <source>
        <dbReference type="PROSITE" id="PS51935"/>
    </source>
</evidence>
<feature type="region of interest" description="Disordered" evidence="5">
    <location>
        <begin position="39"/>
        <end position="63"/>
    </location>
</feature>
<proteinExistence type="inferred from homology"/>
<dbReference type="GO" id="GO:0008234">
    <property type="term" value="F:cysteine-type peptidase activity"/>
    <property type="evidence" value="ECO:0007669"/>
    <property type="project" value="UniProtKB-KW"/>
</dbReference>
<evidence type="ECO:0000256" key="3">
    <source>
        <dbReference type="ARBA" id="ARBA00022801"/>
    </source>
</evidence>
<dbReference type="PANTHER" id="PTHR47359:SF3">
    <property type="entry name" value="NLP_P60 DOMAIN-CONTAINING PROTEIN-RELATED"/>
    <property type="match status" value="1"/>
</dbReference>
<evidence type="ECO:0000256" key="5">
    <source>
        <dbReference type="SAM" id="MobiDB-lite"/>
    </source>
</evidence>
<dbReference type="PANTHER" id="PTHR47359">
    <property type="entry name" value="PEPTIDOGLYCAN DL-ENDOPEPTIDASE CWLO"/>
    <property type="match status" value="1"/>
</dbReference>
<feature type="compositionally biased region" description="Low complexity" evidence="5">
    <location>
        <begin position="42"/>
        <end position="54"/>
    </location>
</feature>
<protein>
    <submittedName>
        <fullName evidence="7">NlpC/P60 family protein</fullName>
    </submittedName>
</protein>
<dbReference type="Gene3D" id="3.90.1720.10">
    <property type="entry name" value="endopeptidase domain like (from Nostoc punctiforme)"/>
    <property type="match status" value="1"/>
</dbReference>